<evidence type="ECO:0000256" key="3">
    <source>
        <dbReference type="ARBA" id="ARBA00011881"/>
    </source>
</evidence>
<protein>
    <recommendedName>
        <fullName evidence="8">Allantoinase</fullName>
        <ecNumber evidence="8">3.5.2.5</ecNumber>
    </recommendedName>
    <alternativeName>
        <fullName evidence="8">Allantoin-utilizing enzyme</fullName>
    </alternativeName>
</protein>
<dbReference type="InterPro" id="IPR032466">
    <property type="entry name" value="Metal_Hydrolase"/>
</dbReference>
<dbReference type="SUPFAM" id="SSF51338">
    <property type="entry name" value="Composite domain of metallo-dependent hydrolases"/>
    <property type="match status" value="1"/>
</dbReference>
<dbReference type="InterPro" id="IPR002195">
    <property type="entry name" value="Dihydroorotase_CS"/>
</dbReference>
<feature type="binding site" description="via carbamate group" evidence="8">
    <location>
        <position position="155"/>
    </location>
    <ligand>
        <name>Zn(2+)</name>
        <dbReference type="ChEBI" id="CHEBI:29105"/>
        <label>1</label>
    </ligand>
</feature>
<dbReference type="PANTHER" id="PTHR43668">
    <property type="entry name" value="ALLANTOINASE"/>
    <property type="match status" value="1"/>
</dbReference>
<dbReference type="Gene3D" id="3.20.20.140">
    <property type="entry name" value="Metal-dependent hydrolases"/>
    <property type="match status" value="1"/>
</dbReference>
<feature type="domain" description="Amidohydrolase-related" evidence="9">
    <location>
        <begin position="59"/>
        <end position="439"/>
    </location>
</feature>
<feature type="modified residue" description="N6-carboxylysine" evidence="8">
    <location>
        <position position="155"/>
    </location>
</feature>
<reference evidence="10" key="1">
    <citation type="submission" date="2023-04" db="EMBL/GenBank/DDBJ databases">
        <title>Comparative genomic analysis of Cohnella hashimotonis sp. nov., isolated from the International Space Station.</title>
        <authorList>
            <person name="Venkateswaran K."/>
            <person name="Simpson A."/>
        </authorList>
    </citation>
    <scope>NUCLEOTIDE SEQUENCE</scope>
    <source>
        <strain evidence="10">F6_2S_P_1</strain>
    </source>
</reference>
<dbReference type="NCBIfam" id="TIGR03178">
    <property type="entry name" value="allantoinase"/>
    <property type="match status" value="1"/>
</dbReference>
<dbReference type="GO" id="GO:0004038">
    <property type="term" value="F:allantoinase activity"/>
    <property type="evidence" value="ECO:0007669"/>
    <property type="project" value="UniProtKB-EC"/>
</dbReference>
<dbReference type="SUPFAM" id="SSF51556">
    <property type="entry name" value="Metallo-dependent hydrolases"/>
    <property type="match status" value="1"/>
</dbReference>
<keyword evidence="7 8" id="KW-0862">Zinc</keyword>
<feature type="binding site" evidence="8">
    <location>
        <position position="323"/>
    </location>
    <ligand>
        <name>Zn(2+)</name>
        <dbReference type="ChEBI" id="CHEBI:29105"/>
        <label>1</label>
    </ligand>
</feature>
<evidence type="ECO:0000256" key="6">
    <source>
        <dbReference type="ARBA" id="ARBA00022801"/>
    </source>
</evidence>
<feature type="binding site" evidence="8">
    <location>
        <position position="68"/>
    </location>
    <ligand>
        <name>Zn(2+)</name>
        <dbReference type="ChEBI" id="CHEBI:29105"/>
        <label>1</label>
    </ligand>
</feature>
<comment type="caution">
    <text evidence="10">The sequence shown here is derived from an EMBL/GenBank/DDBJ whole genome shotgun (WGS) entry which is preliminary data.</text>
</comment>
<dbReference type="PANTHER" id="PTHR43668:SF4">
    <property type="entry name" value="ALLANTOINASE"/>
    <property type="match status" value="1"/>
</dbReference>
<comment type="function">
    <text evidence="1">Catalyzes the reversible cyclization of carbamoyl aspartate to dihydroorotate.</text>
</comment>
<comment type="function">
    <text evidence="8">Catalyzes the conversion of allantoin (5-ureidohydantoin) to allantoic acid by hydrolytic cleavage of the five-member hydantoin ring.</text>
</comment>
<evidence type="ECO:0000259" key="9">
    <source>
        <dbReference type="Pfam" id="PF01979"/>
    </source>
</evidence>
<evidence type="ECO:0000313" key="10">
    <source>
        <dbReference type="EMBL" id="MDI4649176.1"/>
    </source>
</evidence>
<dbReference type="InterPro" id="IPR047604">
    <property type="entry name" value="Allantoinase_bact"/>
</dbReference>
<accession>A0ABT6TQP3</accession>
<dbReference type="EC" id="3.5.2.5" evidence="8"/>
<comment type="subunit">
    <text evidence="3 8">Homotetramer.</text>
</comment>
<keyword evidence="11" id="KW-1185">Reference proteome</keyword>
<evidence type="ECO:0000256" key="8">
    <source>
        <dbReference type="HAMAP-Rule" id="MF_01645"/>
    </source>
</evidence>
<dbReference type="Pfam" id="PF01979">
    <property type="entry name" value="Amidohydro_1"/>
    <property type="match status" value="1"/>
</dbReference>
<dbReference type="InterPro" id="IPR006680">
    <property type="entry name" value="Amidohydro-rel"/>
</dbReference>
<dbReference type="InterPro" id="IPR018228">
    <property type="entry name" value="DNase_TatD-rel_CS"/>
</dbReference>
<dbReference type="Proteomes" id="UP001161691">
    <property type="component" value="Unassembled WGS sequence"/>
</dbReference>
<keyword evidence="4 8" id="KW-0659">Purine metabolism</keyword>
<dbReference type="HAMAP" id="MF_01645">
    <property type="entry name" value="Hydantoinase"/>
    <property type="match status" value="1"/>
</dbReference>
<name>A0ABT6TQP3_9BACL</name>
<evidence type="ECO:0000256" key="1">
    <source>
        <dbReference type="ARBA" id="ARBA00002368"/>
    </source>
</evidence>
<evidence type="ECO:0000256" key="7">
    <source>
        <dbReference type="ARBA" id="ARBA00022833"/>
    </source>
</evidence>
<dbReference type="PROSITE" id="PS00482">
    <property type="entry name" value="DIHYDROOROTASE_1"/>
    <property type="match status" value="1"/>
</dbReference>
<comment type="PTM">
    <text evidence="8">Carboxylation allows a single lysine to coordinate two zinc ions.</text>
</comment>
<feature type="binding site" description="via carbamate group" evidence="8">
    <location>
        <position position="155"/>
    </location>
    <ligand>
        <name>Zn(2+)</name>
        <dbReference type="ChEBI" id="CHEBI:29105"/>
        <label>2</label>
    </ligand>
</feature>
<keyword evidence="5 8" id="KW-0479">Metal-binding</keyword>
<comment type="similarity">
    <text evidence="2">Belongs to the metallo-dependent hydrolases superfamily. DHOase family. Class I DHOase subfamily.</text>
</comment>
<dbReference type="Gene3D" id="2.30.40.10">
    <property type="entry name" value="Urease, subunit C, domain 1"/>
    <property type="match status" value="1"/>
</dbReference>
<comment type="cofactor">
    <cofactor evidence="8">
        <name>Zn(2+)</name>
        <dbReference type="ChEBI" id="CHEBI:29105"/>
    </cofactor>
    <text evidence="8">Binds 2 Zn(2+) ions per subunit.</text>
</comment>
<organism evidence="10 11">
    <name type="scientific">Cohnella hashimotonis</name>
    <dbReference type="NCBI Taxonomy" id="2826895"/>
    <lineage>
        <taxon>Bacteria</taxon>
        <taxon>Bacillati</taxon>
        <taxon>Bacillota</taxon>
        <taxon>Bacilli</taxon>
        <taxon>Bacillales</taxon>
        <taxon>Paenibacillaceae</taxon>
        <taxon>Cohnella</taxon>
    </lineage>
</organism>
<keyword evidence="6 8" id="KW-0378">Hydrolase</keyword>
<feature type="binding site" evidence="8">
    <location>
        <position position="70"/>
    </location>
    <ligand>
        <name>Zn(2+)</name>
        <dbReference type="ChEBI" id="CHEBI:29105"/>
        <label>1</label>
    </ligand>
</feature>
<comment type="similarity">
    <text evidence="8">Belongs to the metallo-dependent hydrolases superfamily. Allantoinase family.</text>
</comment>
<dbReference type="PROSITE" id="PS01137">
    <property type="entry name" value="TATD_1"/>
    <property type="match status" value="1"/>
</dbReference>
<feature type="binding site" evidence="8">
    <location>
        <position position="194"/>
    </location>
    <ligand>
        <name>Zn(2+)</name>
        <dbReference type="ChEBI" id="CHEBI:29105"/>
        <label>2</label>
    </ligand>
</feature>
<comment type="pathway">
    <text evidence="8">Nitrogen metabolism; (S)-allantoin degradation; allantoate from (S)-allantoin: step 1/1.</text>
</comment>
<sequence length="467" mass="50109">MKNEPSSADRYDLVIINGQVVLEDRVAQLDIGIRDGRIEHLSASVERGRAAVIDAAGLVVMPGMIDAHVHLNEPGLGHWEGFRSGSSALAAGGCTTYIDMPLNGIPPTVTVQALELKRKLAAGASYADYGFWGGLMPGYLEELAPLANAGVVGFKAFMSSPGDDHEDAFRRTDDQVLLEGMKRIAELNKVLVLHAEEESIVARLTELARREGRSGAADYTGSRPVIAEVEAVQKALDYAKQSGCRLHFAHISSSAAVMAIRQAKLTGTDVTLETCPHYLTLTDADLARMGAVAKCAPPLRSREEQAELWKCLAQGDIDLVASDHSPCPSQLKASSDLFVAWGGIAGAQSSLELLVDEGHLKRGIPLAHISRLLSGAPAKHFGYERMKGAIKPGLDADLVLLDLNEPYILAAGQLHQRHKHSPYAGRRIGCKVKKTLLRGGVIYDDSHGFAAIESGIEVKASHRIANC</sequence>
<comment type="catalytic activity">
    <reaction evidence="8">
        <text>(S)-allantoin + H2O = allantoate + H(+)</text>
        <dbReference type="Rhea" id="RHEA:17029"/>
        <dbReference type="ChEBI" id="CHEBI:15377"/>
        <dbReference type="ChEBI" id="CHEBI:15378"/>
        <dbReference type="ChEBI" id="CHEBI:15678"/>
        <dbReference type="ChEBI" id="CHEBI:17536"/>
        <dbReference type="EC" id="3.5.2.5"/>
    </reaction>
</comment>
<evidence type="ECO:0000256" key="5">
    <source>
        <dbReference type="ARBA" id="ARBA00022723"/>
    </source>
</evidence>
<proteinExistence type="inferred from homology"/>
<feature type="binding site" evidence="8">
    <location>
        <position position="250"/>
    </location>
    <ligand>
        <name>Zn(2+)</name>
        <dbReference type="ChEBI" id="CHEBI:29105"/>
        <label>2</label>
    </ligand>
</feature>
<gene>
    <name evidence="8 10" type="primary">allB</name>
    <name evidence="10" type="ORF">KB449_29840</name>
</gene>
<dbReference type="RefSeq" id="WP_282911835.1">
    <property type="nucleotide sequence ID" value="NZ_JAGRPV010000001.1"/>
</dbReference>
<dbReference type="InterPro" id="IPR011059">
    <property type="entry name" value="Metal-dep_hydrolase_composite"/>
</dbReference>
<dbReference type="EMBL" id="JAGRPV010000001">
    <property type="protein sequence ID" value="MDI4649176.1"/>
    <property type="molecule type" value="Genomic_DNA"/>
</dbReference>
<evidence type="ECO:0000313" key="11">
    <source>
        <dbReference type="Proteomes" id="UP001161691"/>
    </source>
</evidence>
<dbReference type="InterPro" id="IPR050138">
    <property type="entry name" value="DHOase/Allantoinase_Hydrolase"/>
</dbReference>
<dbReference type="InterPro" id="IPR017593">
    <property type="entry name" value="Allantoinase"/>
</dbReference>
<evidence type="ECO:0000256" key="4">
    <source>
        <dbReference type="ARBA" id="ARBA00022631"/>
    </source>
</evidence>
<evidence type="ECO:0000256" key="2">
    <source>
        <dbReference type="ARBA" id="ARBA00010286"/>
    </source>
</evidence>